<feature type="domain" description="Endoglucanase B carbohydrate binding" evidence="2">
    <location>
        <begin position="11"/>
        <end position="65"/>
    </location>
</feature>
<proteinExistence type="predicted"/>
<dbReference type="InterPro" id="IPR040946">
    <property type="entry name" value="CBM46"/>
</dbReference>
<protein>
    <submittedName>
        <fullName evidence="3">Endoglucanase</fullName>
    </submittedName>
</protein>
<evidence type="ECO:0000259" key="2">
    <source>
        <dbReference type="Pfam" id="PF18448"/>
    </source>
</evidence>
<accession>A0ABU8AZW0</accession>
<evidence type="ECO:0000313" key="3">
    <source>
        <dbReference type="EMBL" id="MEH0639226.1"/>
    </source>
</evidence>
<keyword evidence="4" id="KW-1185">Reference proteome</keyword>
<reference evidence="3" key="1">
    <citation type="submission" date="2023-04" db="EMBL/GenBank/DDBJ databases">
        <title>Genomic diversity of scab-causing Streptomyces spp. in the province of Quebec, Canada.</title>
        <authorList>
            <person name="Biessy A."/>
            <person name="Cadieux M."/>
            <person name="Ciotola M."/>
            <person name="Filion M."/>
        </authorList>
    </citation>
    <scope>NUCLEOTIDE SEQUENCE</scope>
    <source>
        <strain evidence="3">B21-115</strain>
    </source>
</reference>
<evidence type="ECO:0000313" key="4">
    <source>
        <dbReference type="Proteomes" id="UP001310290"/>
    </source>
</evidence>
<dbReference type="EMBL" id="JARULZ010000003">
    <property type="protein sequence ID" value="MEH0639226.1"/>
    <property type="molecule type" value="Genomic_DNA"/>
</dbReference>
<dbReference type="Proteomes" id="UP001310290">
    <property type="component" value="Unassembled WGS sequence"/>
</dbReference>
<sequence>MPWRIDLISYDGPVLSNASGGTDGPSVPARFRDDQLATMEARYDGSNAGPASRTSFQQWDSGAAPR</sequence>
<feature type="region of interest" description="Disordered" evidence="1">
    <location>
        <begin position="39"/>
        <end position="66"/>
    </location>
</feature>
<dbReference type="RefSeq" id="WP_005474113.1">
    <property type="nucleotide sequence ID" value="NZ_JARULZ010000003.1"/>
</dbReference>
<evidence type="ECO:0000256" key="1">
    <source>
        <dbReference type="SAM" id="MobiDB-lite"/>
    </source>
</evidence>
<organism evidence="3 4">
    <name type="scientific">Streptomyces bottropensis</name>
    <dbReference type="NCBI Taxonomy" id="42235"/>
    <lineage>
        <taxon>Bacteria</taxon>
        <taxon>Bacillati</taxon>
        <taxon>Actinomycetota</taxon>
        <taxon>Actinomycetes</taxon>
        <taxon>Kitasatosporales</taxon>
        <taxon>Streptomycetaceae</taxon>
        <taxon>Streptomyces</taxon>
    </lineage>
</organism>
<gene>
    <name evidence="3" type="ORF">QBA35_39410</name>
</gene>
<dbReference type="Pfam" id="PF18448">
    <property type="entry name" value="CBM46"/>
    <property type="match status" value="1"/>
</dbReference>
<dbReference type="GeneID" id="96268074"/>
<name>A0ABU8AZW0_9ACTN</name>
<comment type="caution">
    <text evidence="3">The sequence shown here is derived from an EMBL/GenBank/DDBJ whole genome shotgun (WGS) entry which is preliminary data.</text>
</comment>